<organism evidence="2 3">
    <name type="scientific">Bradyrhizobium denitrificans</name>
    <dbReference type="NCBI Taxonomy" id="2734912"/>
    <lineage>
        <taxon>Bacteria</taxon>
        <taxon>Pseudomonadati</taxon>
        <taxon>Pseudomonadota</taxon>
        <taxon>Alphaproteobacteria</taxon>
        <taxon>Hyphomicrobiales</taxon>
        <taxon>Nitrobacteraceae</taxon>
        <taxon>Bradyrhizobium</taxon>
    </lineage>
</organism>
<dbReference type="InterPro" id="IPR012296">
    <property type="entry name" value="Nuclease_put_TT1808"/>
</dbReference>
<dbReference type="GO" id="GO:0004519">
    <property type="term" value="F:endonuclease activity"/>
    <property type="evidence" value="ECO:0007669"/>
    <property type="project" value="UniProtKB-KW"/>
</dbReference>
<evidence type="ECO:0000259" key="1">
    <source>
        <dbReference type="Pfam" id="PF05685"/>
    </source>
</evidence>
<dbReference type="RefSeq" id="WP_172236119.1">
    <property type="nucleotide sequence ID" value="NZ_JABFDP010000006.1"/>
</dbReference>
<name>A0ABS5GGQ6_9BRAD</name>
<protein>
    <submittedName>
        <fullName evidence="2">Uma2 family endonuclease</fullName>
    </submittedName>
</protein>
<dbReference type="PANTHER" id="PTHR36558">
    <property type="entry name" value="GLR1098 PROTEIN"/>
    <property type="match status" value="1"/>
</dbReference>
<dbReference type="PANTHER" id="PTHR36558:SF1">
    <property type="entry name" value="RESTRICTION ENDONUCLEASE DOMAIN-CONTAINING PROTEIN-RELATED"/>
    <property type="match status" value="1"/>
</dbReference>
<keyword evidence="3" id="KW-1185">Reference proteome</keyword>
<dbReference type="SUPFAM" id="SSF52980">
    <property type="entry name" value="Restriction endonuclease-like"/>
    <property type="match status" value="1"/>
</dbReference>
<dbReference type="CDD" id="cd06260">
    <property type="entry name" value="DUF820-like"/>
    <property type="match status" value="1"/>
</dbReference>
<reference evidence="3" key="1">
    <citation type="journal article" date="2021" name="ISME J.">
        <title>Evolutionary origin and ecological implication of a unique nif island in free-living Bradyrhizobium lineages.</title>
        <authorList>
            <person name="Tao J."/>
        </authorList>
    </citation>
    <scope>NUCLEOTIDE SEQUENCE [LARGE SCALE GENOMIC DNA]</scope>
    <source>
        <strain evidence="3">SZCCT0094</strain>
    </source>
</reference>
<dbReference type="InterPro" id="IPR011335">
    <property type="entry name" value="Restrct_endonuc-II-like"/>
</dbReference>
<sequence>MNIKVDPAAVTPEQFFSWVTTQDGRYELVDGEVVMMAGAGRRHDAIVVNLTAALHAQTRSGPCQTFTGGTYVVITPSTRRMPDLGVDCGKPAEDSLVADRPALLVEVLSPTTGGFDVTVKLAEYQALPCLDYILFVDTDSPNVHLYSRGPDSAWTDAVLKGLDAIIRLDTLNVTLRLHDVYAGLEFRPRPRLVE</sequence>
<keyword evidence="2" id="KW-0255">Endonuclease</keyword>
<evidence type="ECO:0000313" key="2">
    <source>
        <dbReference type="EMBL" id="MBR1140459.1"/>
    </source>
</evidence>
<accession>A0ABS5GGQ6</accession>
<gene>
    <name evidence="2" type="ORF">JQ619_32360</name>
</gene>
<dbReference type="EMBL" id="JAFCLK010000041">
    <property type="protein sequence ID" value="MBR1140459.1"/>
    <property type="molecule type" value="Genomic_DNA"/>
</dbReference>
<evidence type="ECO:0000313" key="3">
    <source>
        <dbReference type="Proteomes" id="UP001314635"/>
    </source>
</evidence>
<proteinExistence type="predicted"/>
<keyword evidence="2" id="KW-0540">Nuclease</keyword>
<dbReference type="Proteomes" id="UP001314635">
    <property type="component" value="Unassembled WGS sequence"/>
</dbReference>
<feature type="domain" description="Putative restriction endonuclease" evidence="1">
    <location>
        <begin position="12"/>
        <end position="172"/>
    </location>
</feature>
<dbReference type="Pfam" id="PF05685">
    <property type="entry name" value="Uma2"/>
    <property type="match status" value="1"/>
</dbReference>
<comment type="caution">
    <text evidence="2">The sequence shown here is derived from an EMBL/GenBank/DDBJ whole genome shotgun (WGS) entry which is preliminary data.</text>
</comment>
<dbReference type="InterPro" id="IPR008538">
    <property type="entry name" value="Uma2"/>
</dbReference>
<keyword evidence="2" id="KW-0378">Hydrolase</keyword>
<dbReference type="Gene3D" id="3.90.1570.10">
    <property type="entry name" value="tt1808, chain A"/>
    <property type="match status" value="1"/>
</dbReference>